<dbReference type="RefSeq" id="WP_026980687.1">
    <property type="nucleotide sequence ID" value="NZ_AUCZ01000011.1"/>
</dbReference>
<evidence type="ECO:0000313" key="4">
    <source>
        <dbReference type="Proteomes" id="UP000030121"/>
    </source>
</evidence>
<accession>A0A0A2MKY9</accession>
<feature type="signal peptide" evidence="1">
    <location>
        <begin position="1"/>
        <end position="17"/>
    </location>
</feature>
<dbReference type="eggNOG" id="ENOG5030R68">
    <property type="taxonomic scope" value="Bacteria"/>
</dbReference>
<dbReference type="EMBL" id="JRLW01000013">
    <property type="protein sequence ID" value="KGO88980.1"/>
    <property type="molecule type" value="Genomic_DNA"/>
</dbReference>
<dbReference type="Gene3D" id="3.30.530.80">
    <property type="match status" value="1"/>
</dbReference>
<name>A0A0A2MKY9_9FLAO</name>
<keyword evidence="1" id="KW-0732">Signal</keyword>
<organism evidence="3 4">
    <name type="scientific">Flavobacterium suncheonense GH29-5 = DSM 17707</name>
    <dbReference type="NCBI Taxonomy" id="1121899"/>
    <lineage>
        <taxon>Bacteria</taxon>
        <taxon>Pseudomonadati</taxon>
        <taxon>Bacteroidota</taxon>
        <taxon>Flavobacteriia</taxon>
        <taxon>Flavobacteriales</taxon>
        <taxon>Flavobacteriaceae</taxon>
        <taxon>Flavobacterium</taxon>
    </lineage>
</organism>
<proteinExistence type="predicted"/>
<sequence length="182" mass="20441">MKKLLFALLFVSFGIQAQQAKFDFPLNENGQIIFSEVVAVDGKAKADLFTNSKMFFVNTYKVTADKLKINNEASSVTDSQYSIMTVKINGSDVKVKLFYTISILSKDNKYKYEIKNILTKTEVSETPLEKLFDKTAAEKAAQKPKAMETLTAYYGAINAEIENIKSNIKKEMSKANANSSEW</sequence>
<reference evidence="3 4" key="1">
    <citation type="submission" date="2013-09" db="EMBL/GenBank/DDBJ databases">
        <authorList>
            <person name="Zeng Z."/>
            <person name="Chen C."/>
        </authorList>
    </citation>
    <scope>NUCLEOTIDE SEQUENCE [LARGE SCALE GENOMIC DNA]</scope>
    <source>
        <strain evidence="3 4">GH29-5</strain>
    </source>
</reference>
<comment type="caution">
    <text evidence="3">The sequence shown here is derived from an EMBL/GenBank/DDBJ whole genome shotgun (WGS) entry which is preliminary data.</text>
</comment>
<keyword evidence="4" id="KW-1185">Reference proteome</keyword>
<dbReference type="OrthoDB" id="1347938at2"/>
<protein>
    <recommendedName>
        <fullName evidence="2">DUF4468 domain-containing protein</fullName>
    </recommendedName>
</protein>
<dbReference type="Proteomes" id="UP000030121">
    <property type="component" value="Unassembled WGS sequence"/>
</dbReference>
<dbReference type="Pfam" id="PF14730">
    <property type="entry name" value="DUF4468"/>
    <property type="match status" value="1"/>
</dbReference>
<evidence type="ECO:0000259" key="2">
    <source>
        <dbReference type="Pfam" id="PF14730"/>
    </source>
</evidence>
<feature type="chain" id="PRO_5001992498" description="DUF4468 domain-containing protein" evidence="1">
    <location>
        <begin position="18"/>
        <end position="182"/>
    </location>
</feature>
<evidence type="ECO:0000313" key="3">
    <source>
        <dbReference type="EMBL" id="KGO88980.1"/>
    </source>
</evidence>
<feature type="domain" description="DUF4468" evidence="2">
    <location>
        <begin position="34"/>
        <end position="117"/>
    </location>
</feature>
<gene>
    <name evidence="3" type="ORF">Q764_10260</name>
</gene>
<evidence type="ECO:0000256" key="1">
    <source>
        <dbReference type="SAM" id="SignalP"/>
    </source>
</evidence>
<dbReference type="InterPro" id="IPR027823">
    <property type="entry name" value="DUF4468"/>
</dbReference>
<dbReference type="AlphaFoldDB" id="A0A0A2MKY9"/>